<feature type="compositionally biased region" description="Basic residues" evidence="1">
    <location>
        <begin position="196"/>
        <end position="206"/>
    </location>
</feature>
<dbReference type="AlphaFoldDB" id="A0A1M7QG75"/>
<dbReference type="Proteomes" id="UP000184111">
    <property type="component" value="Unassembled WGS sequence"/>
</dbReference>
<dbReference type="EMBL" id="FRBI01000034">
    <property type="protein sequence ID" value="SHN29678.1"/>
    <property type="molecule type" value="Genomic_DNA"/>
</dbReference>
<reference evidence="2 3" key="1">
    <citation type="submission" date="2016-11" db="EMBL/GenBank/DDBJ databases">
        <authorList>
            <person name="Jaros S."/>
            <person name="Januszkiewicz K."/>
            <person name="Wedrychowicz H."/>
        </authorList>
    </citation>
    <scope>NUCLEOTIDE SEQUENCE [LARGE SCALE GENOMIC DNA]</scope>
    <source>
        <strain evidence="2 3">CGMCC 4.2025</strain>
    </source>
</reference>
<keyword evidence="3" id="KW-1185">Reference proteome</keyword>
<feature type="compositionally biased region" description="Basic residues" evidence="1">
    <location>
        <begin position="214"/>
        <end position="224"/>
    </location>
</feature>
<gene>
    <name evidence="2" type="ORF">SAMN05216499_1342</name>
</gene>
<evidence type="ECO:0000256" key="1">
    <source>
        <dbReference type="SAM" id="MobiDB-lite"/>
    </source>
</evidence>
<evidence type="ECO:0000313" key="3">
    <source>
        <dbReference type="Proteomes" id="UP000184111"/>
    </source>
</evidence>
<protein>
    <submittedName>
        <fullName evidence="2">Uncharacterized protein</fullName>
    </submittedName>
</protein>
<feature type="compositionally biased region" description="Low complexity" evidence="1">
    <location>
        <begin position="175"/>
        <end position="185"/>
    </location>
</feature>
<sequence length="287" mass="30450">MGTEDGRAACGRPARPDEQPATPPKAAAVATHTASKRVLMLYSPTLGPSLVDHIASCGRPLRKGTVIAPGSDHRVTSDQATAGGGSRTPRLTPSSASSRLASRIGAARRATQRHGGKRWRAADRTGDGPTDARTRTGGWRPAAGGGAVETVVAQLAPPRHWGRQAVGAERRRCRSAAGGRRQGGQLDRRTGEARRGGRRCLPARRTSRYDGSRRRAAAGHRRAHQSPDCGHGRGRCPVVGPAPHHVPRALRRRRRPCHRRRNTAVSVSRLVGGTRRGSGVQALPPSG</sequence>
<proteinExistence type="predicted"/>
<feature type="compositionally biased region" description="Polar residues" evidence="1">
    <location>
        <begin position="89"/>
        <end position="100"/>
    </location>
</feature>
<feature type="compositionally biased region" description="Basic and acidic residues" evidence="1">
    <location>
        <begin position="186"/>
        <end position="195"/>
    </location>
</feature>
<evidence type="ECO:0000313" key="2">
    <source>
        <dbReference type="EMBL" id="SHN29678.1"/>
    </source>
</evidence>
<accession>A0A1M7QG75</accession>
<feature type="compositionally biased region" description="Basic residues" evidence="1">
    <location>
        <begin position="245"/>
        <end position="262"/>
    </location>
</feature>
<feature type="compositionally biased region" description="Basic and acidic residues" evidence="1">
    <location>
        <begin position="120"/>
        <end position="134"/>
    </location>
</feature>
<organism evidence="2 3">
    <name type="scientific">Actinacidiphila paucisporea</name>
    <dbReference type="NCBI Taxonomy" id="310782"/>
    <lineage>
        <taxon>Bacteria</taxon>
        <taxon>Bacillati</taxon>
        <taxon>Actinomycetota</taxon>
        <taxon>Actinomycetes</taxon>
        <taxon>Kitasatosporales</taxon>
        <taxon>Streptomycetaceae</taxon>
        <taxon>Actinacidiphila</taxon>
    </lineage>
</organism>
<feature type="region of interest" description="Disordered" evidence="1">
    <location>
        <begin position="162"/>
        <end position="287"/>
    </location>
</feature>
<name>A0A1M7QG75_9ACTN</name>
<feature type="region of interest" description="Disordered" evidence="1">
    <location>
        <begin position="1"/>
        <end position="27"/>
    </location>
</feature>
<feature type="region of interest" description="Disordered" evidence="1">
    <location>
        <begin position="64"/>
        <end position="144"/>
    </location>
</feature>
<feature type="compositionally biased region" description="Basic residues" evidence="1">
    <location>
        <begin position="110"/>
        <end position="119"/>
    </location>
</feature>